<reference evidence="1 2" key="1">
    <citation type="submission" date="2017-11" db="EMBL/GenBank/DDBJ databases">
        <title>Draft Genome Sequence of Methylobacter psychrotolerans Sph1T, an Obligate Methanotroph from Low-Temperature Environments.</title>
        <authorList>
            <person name="Oshkin I.Y."/>
            <person name="Miroshnikov K."/>
            <person name="Belova S.E."/>
            <person name="Korzhenkov A."/>
            <person name="Toshchakov S.V."/>
            <person name="Dedysh S.N."/>
        </authorList>
    </citation>
    <scope>NUCLEOTIDE SEQUENCE [LARGE SCALE GENOMIC DNA]</scope>
    <source>
        <strain evidence="1 2">Sph1</strain>
    </source>
</reference>
<comment type="caution">
    <text evidence="1">The sequence shown here is derived from an EMBL/GenBank/DDBJ whole genome shotgun (WGS) entry which is preliminary data.</text>
</comment>
<protein>
    <submittedName>
        <fullName evidence="1">Uncharacterized protein</fullName>
    </submittedName>
</protein>
<dbReference type="Proteomes" id="UP000237423">
    <property type="component" value="Unassembled WGS sequence"/>
</dbReference>
<accession>A0A2S5CJC4</accession>
<proteinExistence type="predicted"/>
<evidence type="ECO:0000313" key="2">
    <source>
        <dbReference type="Proteomes" id="UP000237423"/>
    </source>
</evidence>
<gene>
    <name evidence="1" type="ORF">AADEFJLK_03385</name>
</gene>
<evidence type="ECO:0000313" key="1">
    <source>
        <dbReference type="EMBL" id="POZ50913.1"/>
    </source>
</evidence>
<dbReference type="AlphaFoldDB" id="A0A2S5CJC4"/>
<name>A0A2S5CJC4_9GAMM</name>
<organism evidence="1 2">
    <name type="scientific">Methylovulum psychrotolerans</name>
    <dbReference type="NCBI Taxonomy" id="1704499"/>
    <lineage>
        <taxon>Bacteria</taxon>
        <taxon>Pseudomonadati</taxon>
        <taxon>Pseudomonadota</taxon>
        <taxon>Gammaproteobacteria</taxon>
        <taxon>Methylococcales</taxon>
        <taxon>Methylococcaceae</taxon>
        <taxon>Methylovulum</taxon>
    </lineage>
</organism>
<dbReference type="EMBL" id="PGFZ01000008">
    <property type="protein sequence ID" value="POZ50913.1"/>
    <property type="molecule type" value="Genomic_DNA"/>
</dbReference>
<dbReference type="RefSeq" id="WP_146054635.1">
    <property type="nucleotide sequence ID" value="NZ_PGFZ01000008.1"/>
</dbReference>
<sequence>MINAIKRLDEERLTDCLEDYALGEYGSKTLLVGGIHDDTLLCYLRRASRRNLFDRIVCLLAGQSQP</sequence>